<dbReference type="Pfam" id="PF01612">
    <property type="entry name" value="DNA_pol_A_exo1"/>
    <property type="match status" value="1"/>
</dbReference>
<keyword evidence="3" id="KW-0687">Ribonucleoprotein</keyword>
<dbReference type="SUPFAM" id="SSF54575">
    <property type="entry name" value="Ribosomal protein L31e"/>
    <property type="match status" value="1"/>
</dbReference>
<dbReference type="GO" id="GO:0008408">
    <property type="term" value="F:3'-5' exonuclease activity"/>
    <property type="evidence" value="ECO:0007669"/>
    <property type="project" value="InterPro"/>
</dbReference>
<proteinExistence type="inferred from homology"/>
<evidence type="ECO:0000256" key="2">
    <source>
        <dbReference type="ARBA" id="ARBA00022980"/>
    </source>
</evidence>
<dbReference type="Gene3D" id="3.30.420.10">
    <property type="entry name" value="Ribonuclease H-like superfamily/Ribonuclease H"/>
    <property type="match status" value="1"/>
</dbReference>
<keyword evidence="8" id="KW-1185">Reference proteome</keyword>
<dbReference type="RefSeq" id="XP_044560678.1">
    <property type="nucleotide sequence ID" value="XM_044708801.1"/>
</dbReference>
<dbReference type="PROSITE" id="PS01144">
    <property type="entry name" value="RIBOSOMAL_L31E"/>
    <property type="match status" value="1"/>
</dbReference>
<evidence type="ECO:0000313" key="8">
    <source>
        <dbReference type="Proteomes" id="UP000444721"/>
    </source>
</evidence>
<dbReference type="GO" id="GO:0002181">
    <property type="term" value="P:cytoplasmic translation"/>
    <property type="evidence" value="ECO:0007669"/>
    <property type="project" value="TreeGrafter"/>
</dbReference>
<evidence type="ECO:0000256" key="4">
    <source>
        <dbReference type="SAM" id="Coils"/>
    </source>
</evidence>
<dbReference type="InterPro" id="IPR036397">
    <property type="entry name" value="RNaseH_sf"/>
</dbReference>
<accession>A0A6A5BRC7</accession>
<feature type="domain" description="3'-5' exonuclease" evidence="6">
    <location>
        <begin position="298"/>
        <end position="339"/>
    </location>
</feature>
<dbReference type="AlphaFoldDB" id="A0A6A5BRC7"/>
<feature type="region of interest" description="Disordered" evidence="5">
    <location>
        <begin position="113"/>
        <end position="137"/>
    </location>
</feature>
<reference evidence="7 8" key="1">
    <citation type="journal article" date="2019" name="Sci. Rep.">
        <title>Nanopore sequencing improves the draft genome of the human pathogenic amoeba Naegleria fowleri.</title>
        <authorList>
            <person name="Liechti N."/>
            <person name="Schurch N."/>
            <person name="Bruggmann R."/>
            <person name="Wittwer M."/>
        </authorList>
    </citation>
    <scope>NUCLEOTIDE SEQUENCE [LARGE SCALE GENOMIC DNA]</scope>
    <source>
        <strain evidence="7 8">ATCC 30894</strain>
    </source>
</reference>
<dbReference type="VEuPathDB" id="AmoebaDB:NF0102160"/>
<dbReference type="VEuPathDB" id="AmoebaDB:NfTy_053050"/>
<dbReference type="OMA" id="CTHEISS"/>
<sequence>MLKIFQDKHSEDKAERETTNQIQNTHLVRIISNPKDIKQQIDEWVALANDPSHDTVFYLDTEVAGFRTKGEQLSTIQCLLVSRERRKKDNSALFSDDDCVVPYSLREIMEEEQVAKSSSSPHLQKESIDSSNFDENVQRHNIPEDAKSFRVESQNYMNITASLINDLKNACIDDALPNGKIVILDVLNCEDIVDYFVDNIMYNEHFEKVFHFKSFDLKYLGGAQYCKNVTCTHEISSKFMPYHLLPVSNFKLDTLTNHMIQRIRHYFSSIDEHFENNADDSAMSQLSLSAQNEILRILTYSNKKELQESDWFTRPLTTLQMEYAAQDVIVLFALHRLLLYMLVREDSAFHCLSYLKKLYKDRSGITFNDDEDNDENIGEENSSSLIPSSVLNSQLFDHAQHLASIENSMKSIEHEYKLLESKMMTLQERVKEVMLREGVHESSCFKLSSSKRTTIQVPLSKLVEHVGRTDINFPMVITSGLKKALHQAGVGDIPQDILLKKDKYFLKNRLKKIRHNTHSEMSTTEKPKRKPFQPRKKLPAEVSLETTFNLHRELVGKPIQRRAARAVRAIKAHARKLMNTSRVKLDPELNKYVWNQGIHNPPKKVRLVLRRMANPDHEDWDKVNKFQTIVGFKVVPTFKGLHTAVVQESETD</sequence>
<feature type="compositionally biased region" description="Basic residues" evidence="5">
    <location>
        <begin position="527"/>
        <end position="537"/>
    </location>
</feature>
<dbReference type="InterPro" id="IPR012337">
    <property type="entry name" value="RNaseH-like_sf"/>
</dbReference>
<dbReference type="InterPro" id="IPR002562">
    <property type="entry name" value="3'-5'_exonuclease_dom"/>
</dbReference>
<dbReference type="SMART" id="SM01380">
    <property type="entry name" value="Ribosomal_L31e"/>
    <property type="match status" value="1"/>
</dbReference>
<dbReference type="Pfam" id="PF01198">
    <property type="entry name" value="Ribosomal_L31e"/>
    <property type="match status" value="1"/>
</dbReference>
<dbReference type="GO" id="GO:0022625">
    <property type="term" value="C:cytosolic large ribosomal subunit"/>
    <property type="evidence" value="ECO:0007669"/>
    <property type="project" value="TreeGrafter"/>
</dbReference>
<dbReference type="Proteomes" id="UP000444721">
    <property type="component" value="Unassembled WGS sequence"/>
</dbReference>
<dbReference type="PANTHER" id="PTHR10956">
    <property type="entry name" value="60S RIBOSOMAL PROTEIN L31"/>
    <property type="match status" value="1"/>
</dbReference>
<dbReference type="SUPFAM" id="SSF53098">
    <property type="entry name" value="Ribonuclease H-like"/>
    <property type="match status" value="1"/>
</dbReference>
<name>A0A6A5BRC7_NAEFO</name>
<protein>
    <recommendedName>
        <fullName evidence="6">3'-5' exonuclease domain-containing protein</fullName>
    </recommendedName>
</protein>
<evidence type="ECO:0000259" key="6">
    <source>
        <dbReference type="Pfam" id="PF01612"/>
    </source>
</evidence>
<dbReference type="GO" id="GO:0003735">
    <property type="term" value="F:structural constituent of ribosome"/>
    <property type="evidence" value="ECO:0007669"/>
    <property type="project" value="InterPro"/>
</dbReference>
<evidence type="ECO:0000256" key="5">
    <source>
        <dbReference type="SAM" id="MobiDB-lite"/>
    </source>
</evidence>
<evidence type="ECO:0000313" key="7">
    <source>
        <dbReference type="EMBL" id="KAF0975965.1"/>
    </source>
</evidence>
<feature type="region of interest" description="Disordered" evidence="5">
    <location>
        <begin position="516"/>
        <end position="537"/>
    </location>
</feature>
<dbReference type="InterPro" id="IPR023621">
    <property type="entry name" value="Ribosomal_eL31_dom_sf"/>
</dbReference>
<dbReference type="VEuPathDB" id="AmoebaDB:FDP41_005292"/>
<dbReference type="EMBL" id="VFQX01000043">
    <property type="protein sequence ID" value="KAF0975965.1"/>
    <property type="molecule type" value="Genomic_DNA"/>
</dbReference>
<dbReference type="GeneID" id="68112510"/>
<dbReference type="VEuPathDB" id="AmoebaDB:NF0102150"/>
<evidence type="ECO:0000256" key="1">
    <source>
        <dbReference type="ARBA" id="ARBA00010808"/>
    </source>
</evidence>
<organism evidence="7 8">
    <name type="scientific">Naegleria fowleri</name>
    <name type="common">Brain eating amoeba</name>
    <dbReference type="NCBI Taxonomy" id="5763"/>
    <lineage>
        <taxon>Eukaryota</taxon>
        <taxon>Discoba</taxon>
        <taxon>Heterolobosea</taxon>
        <taxon>Tetramitia</taxon>
        <taxon>Eutetramitia</taxon>
        <taxon>Vahlkampfiidae</taxon>
        <taxon>Naegleria</taxon>
    </lineage>
</organism>
<dbReference type="PANTHER" id="PTHR10956:SF0">
    <property type="entry name" value="60S RIBOSOMAL PROTEIN L31"/>
    <property type="match status" value="1"/>
</dbReference>
<dbReference type="GO" id="GO:0006139">
    <property type="term" value="P:nucleobase-containing compound metabolic process"/>
    <property type="evidence" value="ECO:0007669"/>
    <property type="project" value="InterPro"/>
</dbReference>
<gene>
    <name evidence="7" type="ORF">FDP41_005292</name>
</gene>
<comment type="similarity">
    <text evidence="1">Belongs to the eukaryotic ribosomal protein eL31 family.</text>
</comment>
<keyword evidence="4" id="KW-0175">Coiled coil</keyword>
<dbReference type="GO" id="GO:0003676">
    <property type="term" value="F:nucleic acid binding"/>
    <property type="evidence" value="ECO:0007669"/>
    <property type="project" value="InterPro"/>
</dbReference>
<dbReference type="OrthoDB" id="9739313at2759"/>
<keyword evidence="2" id="KW-0689">Ribosomal protein</keyword>
<dbReference type="VEuPathDB" id="AmoebaDB:NfTy_053060"/>
<comment type="caution">
    <text evidence="7">The sequence shown here is derived from an EMBL/GenBank/DDBJ whole genome shotgun (WGS) entry which is preliminary data.</text>
</comment>
<feature type="coiled-coil region" evidence="4">
    <location>
        <begin position="402"/>
        <end position="436"/>
    </location>
</feature>
<dbReference type="Gene3D" id="3.10.440.10">
    <property type="match status" value="1"/>
</dbReference>
<dbReference type="InterPro" id="IPR000054">
    <property type="entry name" value="Ribosomal_eL31"/>
</dbReference>
<dbReference type="InterPro" id="IPR020052">
    <property type="entry name" value="Ribosomal_eL31_CS"/>
</dbReference>
<evidence type="ECO:0000256" key="3">
    <source>
        <dbReference type="ARBA" id="ARBA00023274"/>
    </source>
</evidence>